<protein>
    <submittedName>
        <fullName evidence="1">Uncharacterized protein</fullName>
    </submittedName>
</protein>
<proteinExistence type="evidence at transcript level"/>
<sequence>MAADTRDSMHGTNKSILERESSFSRLSTAMVGRAHKLEAADPVNAGSCGAPVEEGDHGAKINATEVSAIAVSTVPSNCRPKRRGMLWEWKSLKELNELDCDQLQQLCADLALLIKQISFELAPLLEEHHSLQEEVDARNVVIHQLLKLTCKQAEFPHRPIQMSVIFPDNKARGPLRILGRRRRPVRNLVKLTFRTVGSSSVRFRFTVTYYGKPGTVVGRVRFVGRFRLRTTLLFATKEGRTF</sequence>
<dbReference type="InterPro" id="IPR009704">
    <property type="entry name" value="EURL_prot"/>
</dbReference>
<accession>A0A0K8R3C8</accession>
<dbReference type="EMBL" id="GADI01008430">
    <property type="protein sequence ID" value="JAA65378.1"/>
    <property type="molecule type" value="mRNA"/>
</dbReference>
<organism evidence="1">
    <name type="scientific">Ixodes ricinus</name>
    <name type="common">Common tick</name>
    <name type="synonym">Acarus ricinus</name>
    <dbReference type="NCBI Taxonomy" id="34613"/>
    <lineage>
        <taxon>Eukaryota</taxon>
        <taxon>Metazoa</taxon>
        <taxon>Ecdysozoa</taxon>
        <taxon>Arthropoda</taxon>
        <taxon>Chelicerata</taxon>
        <taxon>Arachnida</taxon>
        <taxon>Acari</taxon>
        <taxon>Parasitiformes</taxon>
        <taxon>Ixodida</taxon>
        <taxon>Ixodoidea</taxon>
        <taxon>Ixodidae</taxon>
        <taxon>Ixodinae</taxon>
        <taxon>Ixodes</taxon>
    </lineage>
</organism>
<name>A0A0K8R3C8_IXORI</name>
<reference evidence="1" key="1">
    <citation type="submission" date="2012-12" db="EMBL/GenBank/DDBJ databases">
        <title>Identification and characterization of a phenylalanine ammonia-lyase gene family in Isatis indigotica Fort.</title>
        <authorList>
            <person name="Liu Q."/>
            <person name="Chen J."/>
            <person name="Zhou X."/>
            <person name="Di P."/>
            <person name="Xiao Y."/>
            <person name="Xuan H."/>
            <person name="Zhang L."/>
            <person name="Chen W."/>
        </authorList>
    </citation>
    <scope>NUCLEOTIDE SEQUENCE</scope>
    <source>
        <tissue evidence="1">Salivary gland</tissue>
    </source>
</reference>
<dbReference type="AlphaFoldDB" id="A0A0K8R3C8"/>
<dbReference type="Pfam" id="PF06937">
    <property type="entry name" value="EURL"/>
    <property type="match status" value="1"/>
</dbReference>
<evidence type="ECO:0000313" key="1">
    <source>
        <dbReference type="EMBL" id="JAA65378.1"/>
    </source>
</evidence>